<sequence length="192" mass="21404">MKQLFTVILGVALLALTGCASYSNHELAPVEQWPLAAPAEAKPTAQLKVESRYLFNEQNRAGGFDQTNLENLLIQQLKDSGRFSAITTAKQHSDVYINARVTNHERGSIFSAVVTGATFFIIPGRFKNELTMEMRFKDADGKLLGKVEKSETITTWMQLLLIFAVPFNESADNILVQLTRSSLEEAVRQKLI</sequence>
<reference evidence="2 3" key="1">
    <citation type="submission" date="2016-10" db="EMBL/GenBank/DDBJ databases">
        <authorList>
            <person name="de Groot N.N."/>
        </authorList>
    </citation>
    <scope>NUCLEOTIDE SEQUENCE [LARGE SCALE GENOMIC DNA]</scope>
    <source>
        <strain evidence="2 3">LMG 25475</strain>
    </source>
</reference>
<keyword evidence="1" id="KW-0732">Signal</keyword>
<organism evidence="2 3">
    <name type="scientific">Phytopseudomonas seleniipraecipitans</name>
    <dbReference type="NCBI Taxonomy" id="640205"/>
    <lineage>
        <taxon>Bacteria</taxon>
        <taxon>Pseudomonadati</taxon>
        <taxon>Pseudomonadota</taxon>
        <taxon>Gammaproteobacteria</taxon>
        <taxon>Pseudomonadales</taxon>
        <taxon>Pseudomonadaceae</taxon>
        <taxon>Phytopseudomonas</taxon>
    </lineage>
</organism>
<dbReference type="PROSITE" id="PS51257">
    <property type="entry name" value="PROKAR_LIPOPROTEIN"/>
    <property type="match status" value="1"/>
</dbReference>
<dbReference type="OrthoDB" id="9797548at2"/>
<dbReference type="RefSeq" id="WP_092364782.1">
    <property type="nucleotide sequence ID" value="NZ_FNBM01000001.1"/>
</dbReference>
<dbReference type="EMBL" id="FNBM01000001">
    <property type="protein sequence ID" value="SDF03056.1"/>
    <property type="molecule type" value="Genomic_DNA"/>
</dbReference>
<protein>
    <submittedName>
        <fullName evidence="2">3' exoribonuclease family, domain 1</fullName>
    </submittedName>
</protein>
<gene>
    <name evidence="2" type="ORF">SAMN05216381_0759</name>
</gene>
<name>A0A1G7HRV6_9GAMM</name>
<evidence type="ECO:0000256" key="1">
    <source>
        <dbReference type="SAM" id="SignalP"/>
    </source>
</evidence>
<proteinExistence type="predicted"/>
<accession>A0A1G7HRV6</accession>
<feature type="signal peptide" evidence="1">
    <location>
        <begin position="1"/>
        <end position="22"/>
    </location>
</feature>
<dbReference type="Proteomes" id="UP000243378">
    <property type="component" value="Unassembled WGS sequence"/>
</dbReference>
<dbReference type="AlphaFoldDB" id="A0A1G7HRV6"/>
<evidence type="ECO:0000313" key="2">
    <source>
        <dbReference type="EMBL" id="SDF03056.1"/>
    </source>
</evidence>
<dbReference type="STRING" id="640205.SAMN05216381_0759"/>
<evidence type="ECO:0000313" key="3">
    <source>
        <dbReference type="Proteomes" id="UP000243378"/>
    </source>
</evidence>
<feature type="chain" id="PRO_5017396558" evidence="1">
    <location>
        <begin position="23"/>
        <end position="192"/>
    </location>
</feature>